<sequence length="166" mass="17953">MDMPGHGGHEGHGGHGDHGGDSSQPMCAMNMSLNWSTDNVCVLFNFWRINSGTSLLFSVVAVIFLGYLYELSRARVRQWEQSMAPTGISLSAGAESPLVGSSAVPTNVRWKRALFYGLLVAYSYSLMLIFMTYNGFLMLAVIGGAVAGHYSYSTDSWGTVRGASCH</sequence>
<keyword evidence="4" id="KW-0187">Copper transport</keyword>
<dbReference type="InterPro" id="IPR007274">
    <property type="entry name" value="Cop_transporter"/>
</dbReference>
<evidence type="ECO:0000256" key="1">
    <source>
        <dbReference type="ARBA" id="ARBA00022692"/>
    </source>
</evidence>
<evidence type="ECO:0000256" key="4">
    <source>
        <dbReference type="RuleBase" id="RU367022"/>
    </source>
</evidence>
<keyword evidence="3 4" id="KW-0472">Membrane</keyword>
<dbReference type="GO" id="GO:0016020">
    <property type="term" value="C:membrane"/>
    <property type="evidence" value="ECO:0007669"/>
    <property type="project" value="UniProtKB-SubCell"/>
</dbReference>
<evidence type="ECO:0000256" key="2">
    <source>
        <dbReference type="ARBA" id="ARBA00022989"/>
    </source>
</evidence>
<feature type="compositionally biased region" description="Basic and acidic residues" evidence="5">
    <location>
        <begin position="7"/>
        <end position="20"/>
    </location>
</feature>
<gene>
    <name evidence="6" type="primary">CTR2</name>
    <name evidence="6" type="ORF">LPJ64_003099</name>
</gene>
<keyword evidence="7" id="KW-1185">Reference proteome</keyword>
<evidence type="ECO:0000256" key="5">
    <source>
        <dbReference type="SAM" id="MobiDB-lite"/>
    </source>
</evidence>
<dbReference type="PANTHER" id="PTHR12483:SF115">
    <property type="entry name" value="COPPER TRANSPORT PROTEIN"/>
    <property type="match status" value="1"/>
</dbReference>
<feature type="transmembrane region" description="Helical" evidence="4">
    <location>
        <begin position="52"/>
        <end position="69"/>
    </location>
</feature>
<accession>A0A9W7XKS2</accession>
<proteinExistence type="inferred from homology"/>
<dbReference type="PANTHER" id="PTHR12483">
    <property type="entry name" value="SOLUTE CARRIER FAMILY 31 COPPER TRANSPORTERS"/>
    <property type="match status" value="1"/>
</dbReference>
<keyword evidence="2 4" id="KW-1133">Transmembrane helix</keyword>
<keyword evidence="1 4" id="KW-0812">Transmembrane</keyword>
<organism evidence="6 7">
    <name type="scientific">Coemansia asiatica</name>
    <dbReference type="NCBI Taxonomy" id="1052880"/>
    <lineage>
        <taxon>Eukaryota</taxon>
        <taxon>Fungi</taxon>
        <taxon>Fungi incertae sedis</taxon>
        <taxon>Zoopagomycota</taxon>
        <taxon>Kickxellomycotina</taxon>
        <taxon>Kickxellomycetes</taxon>
        <taxon>Kickxellales</taxon>
        <taxon>Kickxellaceae</taxon>
        <taxon>Coemansia</taxon>
    </lineage>
</organism>
<feature type="transmembrane region" description="Helical" evidence="4">
    <location>
        <begin position="136"/>
        <end position="152"/>
    </location>
</feature>
<comment type="similarity">
    <text evidence="4">Belongs to the copper transporter (Ctr) (TC 1.A.56) family. SLC31A subfamily.</text>
</comment>
<keyword evidence="4" id="KW-0186">Copper</keyword>
<comment type="caution">
    <text evidence="6">The sequence shown here is derived from an EMBL/GenBank/DDBJ whole genome shotgun (WGS) entry which is preliminary data.</text>
</comment>
<evidence type="ECO:0000313" key="6">
    <source>
        <dbReference type="EMBL" id="KAJ1645289.1"/>
    </source>
</evidence>
<name>A0A9W7XKS2_9FUNG</name>
<feature type="region of interest" description="Disordered" evidence="5">
    <location>
        <begin position="1"/>
        <end position="21"/>
    </location>
</feature>
<protein>
    <recommendedName>
        <fullName evidence="4">Copper transport protein</fullName>
    </recommendedName>
</protein>
<evidence type="ECO:0000256" key="3">
    <source>
        <dbReference type="ARBA" id="ARBA00023136"/>
    </source>
</evidence>
<dbReference type="Proteomes" id="UP001145021">
    <property type="component" value="Unassembled WGS sequence"/>
</dbReference>
<reference evidence="6" key="1">
    <citation type="submission" date="2022-07" db="EMBL/GenBank/DDBJ databases">
        <title>Phylogenomic reconstructions and comparative analyses of Kickxellomycotina fungi.</title>
        <authorList>
            <person name="Reynolds N.K."/>
            <person name="Stajich J.E."/>
            <person name="Barry K."/>
            <person name="Grigoriev I.V."/>
            <person name="Crous P."/>
            <person name="Smith M.E."/>
        </authorList>
    </citation>
    <scope>NUCLEOTIDE SEQUENCE</scope>
    <source>
        <strain evidence="6">NBRC 105413</strain>
    </source>
</reference>
<evidence type="ECO:0000313" key="7">
    <source>
        <dbReference type="Proteomes" id="UP001145021"/>
    </source>
</evidence>
<comment type="subcellular location">
    <subcellularLocation>
        <location evidence="4">Membrane</location>
        <topology evidence="4">Multi-pass membrane protein</topology>
    </subcellularLocation>
</comment>
<dbReference type="AlphaFoldDB" id="A0A9W7XKS2"/>
<keyword evidence="4" id="KW-0406">Ion transport</keyword>
<dbReference type="EMBL" id="JANBOH010000113">
    <property type="protein sequence ID" value="KAJ1645289.1"/>
    <property type="molecule type" value="Genomic_DNA"/>
</dbReference>
<keyword evidence="4" id="KW-0813">Transport</keyword>
<dbReference type="GO" id="GO:0005375">
    <property type="term" value="F:copper ion transmembrane transporter activity"/>
    <property type="evidence" value="ECO:0007669"/>
    <property type="project" value="UniProtKB-UniRule"/>
</dbReference>
<dbReference type="Pfam" id="PF04145">
    <property type="entry name" value="Ctr"/>
    <property type="match status" value="1"/>
</dbReference>